<dbReference type="AlphaFoldDB" id="A0A0D9W2V7"/>
<name>A0A0D9W2V7_9ORYZ</name>
<evidence type="ECO:0000313" key="2">
    <source>
        <dbReference type="EnsemblPlants" id="LPERR04G03460.1"/>
    </source>
</evidence>
<feature type="compositionally biased region" description="Gly residues" evidence="1">
    <location>
        <begin position="81"/>
        <end position="93"/>
    </location>
</feature>
<evidence type="ECO:0000256" key="1">
    <source>
        <dbReference type="SAM" id="MobiDB-lite"/>
    </source>
</evidence>
<reference evidence="2" key="3">
    <citation type="submission" date="2015-04" db="UniProtKB">
        <authorList>
            <consortium name="EnsemblPlants"/>
        </authorList>
    </citation>
    <scope>IDENTIFICATION</scope>
</reference>
<feature type="region of interest" description="Disordered" evidence="1">
    <location>
        <begin position="62"/>
        <end position="93"/>
    </location>
</feature>
<sequence length="218" mass="23320">MLQCVDADGDGCVTGTDTTNSWAVSCLSFAGLKQGVLTYREAQTRTQKEHGDGRGITRARTDTRRARPRTETGEAVRGLGLRRGGSGDGWGVEGGGCRDGDGLMEKAARTHVAELGDGRGGAWLRRWSGWMDRRGRARTRCGWMGRWRLTAEGSSGKPGGPSLVLTMRRVRRKMMELAVASDAVAGRKERSACACVTCGSGAAAERRLRRAGIGFSTG</sequence>
<proteinExistence type="predicted"/>
<keyword evidence="3" id="KW-1185">Reference proteome</keyword>
<organism evidence="2 3">
    <name type="scientific">Leersia perrieri</name>
    <dbReference type="NCBI Taxonomy" id="77586"/>
    <lineage>
        <taxon>Eukaryota</taxon>
        <taxon>Viridiplantae</taxon>
        <taxon>Streptophyta</taxon>
        <taxon>Embryophyta</taxon>
        <taxon>Tracheophyta</taxon>
        <taxon>Spermatophyta</taxon>
        <taxon>Magnoliopsida</taxon>
        <taxon>Liliopsida</taxon>
        <taxon>Poales</taxon>
        <taxon>Poaceae</taxon>
        <taxon>BOP clade</taxon>
        <taxon>Oryzoideae</taxon>
        <taxon>Oryzeae</taxon>
        <taxon>Oryzinae</taxon>
        <taxon>Leersia</taxon>
    </lineage>
</organism>
<reference evidence="3" key="2">
    <citation type="submission" date="2013-12" db="EMBL/GenBank/DDBJ databases">
        <authorList>
            <person name="Yu Y."/>
            <person name="Lee S."/>
            <person name="de Baynast K."/>
            <person name="Wissotski M."/>
            <person name="Liu L."/>
            <person name="Talag J."/>
            <person name="Goicoechea J."/>
            <person name="Angelova A."/>
            <person name="Jetty R."/>
            <person name="Kudrna D."/>
            <person name="Golser W."/>
            <person name="Rivera L."/>
            <person name="Zhang J."/>
            <person name="Wing R."/>
        </authorList>
    </citation>
    <scope>NUCLEOTIDE SEQUENCE</scope>
</reference>
<protein>
    <submittedName>
        <fullName evidence="2">Uncharacterized protein</fullName>
    </submittedName>
</protein>
<reference evidence="2 3" key="1">
    <citation type="submission" date="2012-08" db="EMBL/GenBank/DDBJ databases">
        <title>Oryza genome evolution.</title>
        <authorList>
            <person name="Wing R.A."/>
        </authorList>
    </citation>
    <scope>NUCLEOTIDE SEQUENCE</scope>
</reference>
<dbReference type="Gramene" id="LPERR04G03460.1">
    <property type="protein sequence ID" value="LPERR04G03460.1"/>
    <property type="gene ID" value="LPERR04G03460"/>
</dbReference>
<dbReference type="EnsemblPlants" id="LPERR04G03460.1">
    <property type="protein sequence ID" value="LPERR04G03460.1"/>
    <property type="gene ID" value="LPERR04G03460"/>
</dbReference>
<feature type="compositionally biased region" description="Basic and acidic residues" evidence="1">
    <location>
        <begin position="62"/>
        <end position="74"/>
    </location>
</feature>
<dbReference type="Proteomes" id="UP000032180">
    <property type="component" value="Chromosome 4"/>
</dbReference>
<dbReference type="HOGENOM" id="CLU_1268530_0_0_1"/>
<accession>A0A0D9W2V7</accession>
<evidence type="ECO:0000313" key="3">
    <source>
        <dbReference type="Proteomes" id="UP000032180"/>
    </source>
</evidence>